<proteinExistence type="predicted"/>
<accession>A0A7Y4D941</accession>
<organism evidence="2 3">
    <name type="scientific">Vibrio splendidus</name>
    <dbReference type="NCBI Taxonomy" id="29497"/>
    <lineage>
        <taxon>Bacteria</taxon>
        <taxon>Pseudomonadati</taxon>
        <taxon>Pseudomonadota</taxon>
        <taxon>Gammaproteobacteria</taxon>
        <taxon>Vibrionales</taxon>
        <taxon>Vibrionaceae</taxon>
        <taxon>Vibrio</taxon>
    </lineage>
</organism>
<comment type="caution">
    <text evidence="2">The sequence shown here is derived from an EMBL/GenBank/DDBJ whole genome shotgun (WGS) entry which is preliminary data.</text>
</comment>
<name>A0A7Y4D941_VIBSP</name>
<evidence type="ECO:0000313" key="3">
    <source>
        <dbReference type="Proteomes" id="UP000519158"/>
    </source>
</evidence>
<feature type="region of interest" description="Disordered" evidence="1">
    <location>
        <begin position="1"/>
        <end position="23"/>
    </location>
</feature>
<dbReference type="RefSeq" id="WP_171329596.1">
    <property type="nucleotide sequence ID" value="NZ_CAWPOP010000004.1"/>
</dbReference>
<sequence>MTNNKNKGGAPKLAPDQKQSKDLRCRVTSTQMAEVDRQVAESGYEHRADFVRDCVFNSVKPKAIITEPSRAFLHSSQSYFSNFNQFVHVLHRDKDTLLQVSVDVVIETSTKLLEQLKIVRREIEGNISNDTIIALVINNLSKDEFVQLQKDFQIRHPQSQEAHDDF</sequence>
<dbReference type="EMBL" id="VTXL01000012">
    <property type="protein sequence ID" value="NOJ14021.1"/>
    <property type="molecule type" value="Genomic_DNA"/>
</dbReference>
<evidence type="ECO:0000256" key="1">
    <source>
        <dbReference type="SAM" id="MobiDB-lite"/>
    </source>
</evidence>
<gene>
    <name evidence="2" type="ORF">F0234_14755</name>
</gene>
<dbReference type="AlphaFoldDB" id="A0A7Y4D941"/>
<evidence type="ECO:0000313" key="2">
    <source>
        <dbReference type="EMBL" id="NOJ14021.1"/>
    </source>
</evidence>
<reference evidence="2 3" key="1">
    <citation type="submission" date="2019-09" db="EMBL/GenBank/DDBJ databases">
        <title>Draft genome sequencing and comparative genomics of hatchery-associated Vibrios.</title>
        <authorList>
            <person name="Kehlet-Delgado H."/>
            <person name="Mueller R.S."/>
        </authorList>
    </citation>
    <scope>NUCLEOTIDE SEQUENCE [LARGE SCALE GENOMIC DNA]</scope>
    <source>
        <strain evidence="2 3">99-70-13A3</strain>
    </source>
</reference>
<protein>
    <submittedName>
        <fullName evidence="2">Uncharacterized protein</fullName>
    </submittedName>
</protein>
<dbReference type="Proteomes" id="UP000519158">
    <property type="component" value="Unassembled WGS sequence"/>
</dbReference>